<evidence type="ECO:0000256" key="1">
    <source>
        <dbReference type="ARBA" id="ARBA00010254"/>
    </source>
</evidence>
<dbReference type="OrthoDB" id="9811714at2"/>
<evidence type="ECO:0000256" key="2">
    <source>
        <dbReference type="ARBA" id="ARBA00022730"/>
    </source>
</evidence>
<evidence type="ECO:0000256" key="3">
    <source>
        <dbReference type="ARBA" id="ARBA00022884"/>
    </source>
</evidence>
<dbReference type="PRINTS" id="PR00973">
    <property type="entry name" value="RIBOSOMALS17"/>
</dbReference>
<dbReference type="InterPro" id="IPR019984">
    <property type="entry name" value="Ribosomal_uS17_bact/chlr"/>
</dbReference>
<dbReference type="HAMAP" id="MF_01345_B">
    <property type="entry name" value="Ribosomal_uS17_B"/>
    <property type="match status" value="1"/>
</dbReference>
<dbReference type="GO" id="GO:0003735">
    <property type="term" value="F:structural constituent of ribosome"/>
    <property type="evidence" value="ECO:0007669"/>
    <property type="project" value="UniProtKB-UniRule"/>
</dbReference>
<comment type="similarity">
    <text evidence="1 6">Belongs to the universal ribosomal protein uS17 family.</text>
</comment>
<dbReference type="SUPFAM" id="SSF50249">
    <property type="entry name" value="Nucleic acid-binding proteins"/>
    <property type="match status" value="1"/>
</dbReference>
<evidence type="ECO:0000256" key="6">
    <source>
        <dbReference type="HAMAP-Rule" id="MF_01345"/>
    </source>
</evidence>
<dbReference type="PANTHER" id="PTHR10744:SF1">
    <property type="entry name" value="SMALL RIBOSOMAL SUBUNIT PROTEIN US17M"/>
    <property type="match status" value="1"/>
</dbReference>
<dbReference type="GO" id="GO:0019843">
    <property type="term" value="F:rRNA binding"/>
    <property type="evidence" value="ECO:0007669"/>
    <property type="project" value="UniProtKB-UniRule"/>
</dbReference>
<dbReference type="NCBIfam" id="NF004123">
    <property type="entry name" value="PRK05610.1"/>
    <property type="match status" value="1"/>
</dbReference>
<dbReference type="NCBIfam" id="TIGR03635">
    <property type="entry name" value="uS17_bact"/>
    <property type="match status" value="1"/>
</dbReference>
<sequence length="93" mass="10811">MNTTATTKRELTGTKVGVVTSDKRDKTRTVEVDYQFRHPKYGKYIARQLRYHIHDEQNSSKTGDRVEIAPCRPYSKTKSWRLLRVLQSAPDAE</sequence>
<name>A0A518BXQ9_9BACT</name>
<dbReference type="CDD" id="cd00364">
    <property type="entry name" value="Ribosomal_uS17"/>
    <property type="match status" value="1"/>
</dbReference>
<keyword evidence="4 6" id="KW-0689">Ribosomal protein</keyword>
<comment type="function">
    <text evidence="6">One of the primary rRNA binding proteins, it binds specifically to the 5'-end of 16S ribosomal RNA.</text>
</comment>
<evidence type="ECO:0000256" key="5">
    <source>
        <dbReference type="ARBA" id="ARBA00023274"/>
    </source>
</evidence>
<dbReference type="GO" id="GO:0006412">
    <property type="term" value="P:translation"/>
    <property type="evidence" value="ECO:0007669"/>
    <property type="project" value="UniProtKB-UniRule"/>
</dbReference>
<dbReference type="InterPro" id="IPR012340">
    <property type="entry name" value="NA-bd_OB-fold"/>
</dbReference>
<gene>
    <name evidence="6 7" type="primary">rpsQ</name>
    <name evidence="7" type="ORF">Pan265_16200</name>
</gene>
<evidence type="ECO:0000313" key="7">
    <source>
        <dbReference type="EMBL" id="QDU71767.1"/>
    </source>
</evidence>
<dbReference type="EMBL" id="CP036280">
    <property type="protein sequence ID" value="QDU71767.1"/>
    <property type="molecule type" value="Genomic_DNA"/>
</dbReference>
<keyword evidence="2 6" id="KW-0699">rRNA-binding</keyword>
<comment type="subunit">
    <text evidence="6">Part of the 30S ribosomal subunit.</text>
</comment>
<reference evidence="7 8" key="1">
    <citation type="submission" date="2019-02" db="EMBL/GenBank/DDBJ databases">
        <title>Deep-cultivation of Planctomycetes and their phenomic and genomic characterization uncovers novel biology.</title>
        <authorList>
            <person name="Wiegand S."/>
            <person name="Jogler M."/>
            <person name="Boedeker C."/>
            <person name="Pinto D."/>
            <person name="Vollmers J."/>
            <person name="Rivas-Marin E."/>
            <person name="Kohn T."/>
            <person name="Peeters S.H."/>
            <person name="Heuer A."/>
            <person name="Rast P."/>
            <person name="Oberbeckmann S."/>
            <person name="Bunk B."/>
            <person name="Jeske O."/>
            <person name="Meyerdierks A."/>
            <person name="Storesund J.E."/>
            <person name="Kallscheuer N."/>
            <person name="Luecker S."/>
            <person name="Lage O.M."/>
            <person name="Pohl T."/>
            <person name="Merkel B.J."/>
            <person name="Hornburger P."/>
            <person name="Mueller R.-W."/>
            <person name="Bruemmer F."/>
            <person name="Labrenz M."/>
            <person name="Spormann A.M."/>
            <person name="Op den Camp H."/>
            <person name="Overmann J."/>
            <person name="Amann R."/>
            <person name="Jetten M.S.M."/>
            <person name="Mascher T."/>
            <person name="Medema M.H."/>
            <person name="Devos D.P."/>
            <person name="Kaster A.-K."/>
            <person name="Ovreas L."/>
            <person name="Rohde M."/>
            <person name="Galperin M.Y."/>
            <person name="Jogler C."/>
        </authorList>
    </citation>
    <scope>NUCLEOTIDE SEQUENCE [LARGE SCALE GENOMIC DNA]</scope>
    <source>
        <strain evidence="7 8">Pan265</strain>
    </source>
</reference>
<proteinExistence type="inferred from homology"/>
<dbReference type="Proteomes" id="UP000320386">
    <property type="component" value="Chromosome"/>
</dbReference>
<dbReference type="InterPro" id="IPR000266">
    <property type="entry name" value="Ribosomal_uS17"/>
</dbReference>
<protein>
    <recommendedName>
        <fullName evidence="6">Small ribosomal subunit protein uS17</fullName>
    </recommendedName>
</protein>
<keyword evidence="3 6" id="KW-0694">RNA-binding</keyword>
<dbReference type="GO" id="GO:0022627">
    <property type="term" value="C:cytosolic small ribosomal subunit"/>
    <property type="evidence" value="ECO:0007669"/>
    <property type="project" value="UniProtKB-UniRule"/>
</dbReference>
<accession>A0A518BXQ9</accession>
<keyword evidence="8" id="KW-1185">Reference proteome</keyword>
<dbReference type="PANTHER" id="PTHR10744">
    <property type="entry name" value="40S RIBOSOMAL PROTEIN S11 FAMILY MEMBER"/>
    <property type="match status" value="1"/>
</dbReference>
<dbReference type="AlphaFoldDB" id="A0A518BXQ9"/>
<organism evidence="7 8">
    <name type="scientific">Mucisphaera calidilacus</name>
    <dbReference type="NCBI Taxonomy" id="2527982"/>
    <lineage>
        <taxon>Bacteria</taxon>
        <taxon>Pseudomonadati</taxon>
        <taxon>Planctomycetota</taxon>
        <taxon>Phycisphaerae</taxon>
        <taxon>Phycisphaerales</taxon>
        <taxon>Phycisphaeraceae</taxon>
        <taxon>Mucisphaera</taxon>
    </lineage>
</organism>
<evidence type="ECO:0000313" key="8">
    <source>
        <dbReference type="Proteomes" id="UP000320386"/>
    </source>
</evidence>
<dbReference type="Pfam" id="PF00366">
    <property type="entry name" value="Ribosomal_S17"/>
    <property type="match status" value="1"/>
</dbReference>
<dbReference type="RefSeq" id="WP_145445969.1">
    <property type="nucleotide sequence ID" value="NZ_CP036280.1"/>
</dbReference>
<keyword evidence="5 6" id="KW-0687">Ribonucleoprotein</keyword>
<evidence type="ECO:0000256" key="4">
    <source>
        <dbReference type="ARBA" id="ARBA00022980"/>
    </source>
</evidence>
<dbReference type="KEGG" id="mcad:Pan265_16200"/>
<dbReference type="Gene3D" id="2.40.50.140">
    <property type="entry name" value="Nucleic acid-binding proteins"/>
    <property type="match status" value="1"/>
</dbReference>